<dbReference type="InterPro" id="IPR025110">
    <property type="entry name" value="AMP-bd_C"/>
</dbReference>
<gene>
    <name evidence="5" type="ORF">SAMN05446037_1003150</name>
</gene>
<dbReference type="PANTHER" id="PTHR43201">
    <property type="entry name" value="ACYL-COA SYNTHETASE"/>
    <property type="match status" value="1"/>
</dbReference>
<dbReference type="PANTHER" id="PTHR43201:SF5">
    <property type="entry name" value="MEDIUM-CHAIN ACYL-COA LIGASE ACSF2, MITOCHONDRIAL"/>
    <property type="match status" value="1"/>
</dbReference>
<keyword evidence="2" id="KW-0436">Ligase</keyword>
<accession>A0A239BB22</accession>
<feature type="domain" description="AMP-binding enzyme C-terminal" evidence="4">
    <location>
        <begin position="359"/>
        <end position="432"/>
    </location>
</feature>
<keyword evidence="6" id="KW-1185">Reference proteome</keyword>
<dbReference type="Proteomes" id="UP000198304">
    <property type="component" value="Unassembled WGS sequence"/>
</dbReference>
<evidence type="ECO:0000313" key="5">
    <source>
        <dbReference type="EMBL" id="SNS05185.1"/>
    </source>
</evidence>
<dbReference type="InterPro" id="IPR042099">
    <property type="entry name" value="ANL_N_sf"/>
</dbReference>
<dbReference type="GO" id="GO:0006631">
    <property type="term" value="P:fatty acid metabolic process"/>
    <property type="evidence" value="ECO:0007669"/>
    <property type="project" value="TreeGrafter"/>
</dbReference>
<dbReference type="OrthoDB" id="9757771at2"/>
<feature type="domain" description="AMP-dependent synthetase/ligase" evidence="3">
    <location>
        <begin position="12"/>
        <end position="105"/>
    </location>
</feature>
<reference evidence="5 6" key="1">
    <citation type="submission" date="2017-06" db="EMBL/GenBank/DDBJ databases">
        <authorList>
            <person name="Kim H.J."/>
            <person name="Triplett B.A."/>
        </authorList>
    </citation>
    <scope>NUCLEOTIDE SEQUENCE [LARGE SCALE GENOMIC DNA]</scope>
    <source>
        <strain evidence="5 6">SCA</strain>
    </source>
</reference>
<sequence length="442" mass="50040">MILLLIYENLFKWKETQPDKLALAYADTMVSYRELYEKSSAIARSFAATLKKGDKIVLIKKNPLQQMLWFLGAAMAGVIPVLIDIETPEGVREQISQLIKPTLFIDEAFFFSAPLTSALPQVKKEDVFLGALTSGTTGIPKVIWRDHESWSAAFSHQSEVFHIGPNDNLYLAGSLVYTANLNSCLHMLYEGGTIYFAKRKTPKTWVNEIEAFGITSIFMVPSHYQLLLKVLKKPSHTIKSIVSAGAKIQVPTVKDLMVYFPNAHITEYYGTSELGHITFITAKELLSKPDSVGRTFPMVNFHLKEDEIWVDSPYTAPAYRNHPTVGDIGKIDVEGYLYLFGRKNDMINKGGTKIIPSHIEKVLIDCEGIEEVAIIGKKHASKGEILVAYIVKKDTKLTSHQLKEYCRNHLLKHERPQKIYFIEKLPRNTSGKIDREQLKFFI</sequence>
<dbReference type="AlphaFoldDB" id="A0A239BB22"/>
<dbReference type="Pfam" id="PF13193">
    <property type="entry name" value="AMP-binding_C"/>
    <property type="match status" value="1"/>
</dbReference>
<evidence type="ECO:0000259" key="4">
    <source>
        <dbReference type="Pfam" id="PF13193"/>
    </source>
</evidence>
<proteinExistence type="inferred from homology"/>
<organism evidence="5 6">
    <name type="scientific">Anaerovirgula multivorans</name>
    <dbReference type="NCBI Taxonomy" id="312168"/>
    <lineage>
        <taxon>Bacteria</taxon>
        <taxon>Bacillati</taxon>
        <taxon>Bacillota</taxon>
        <taxon>Clostridia</taxon>
        <taxon>Peptostreptococcales</taxon>
        <taxon>Natronincolaceae</taxon>
        <taxon>Anaerovirgula</taxon>
    </lineage>
</organism>
<dbReference type="EMBL" id="FZOJ01000003">
    <property type="protein sequence ID" value="SNS05185.1"/>
    <property type="molecule type" value="Genomic_DNA"/>
</dbReference>
<dbReference type="Gene3D" id="3.40.50.12780">
    <property type="entry name" value="N-terminal domain of ligase-like"/>
    <property type="match status" value="1"/>
</dbReference>
<dbReference type="SUPFAM" id="SSF56801">
    <property type="entry name" value="Acetyl-CoA synthetase-like"/>
    <property type="match status" value="1"/>
</dbReference>
<dbReference type="InterPro" id="IPR045851">
    <property type="entry name" value="AMP-bd_C_sf"/>
</dbReference>
<protein>
    <submittedName>
        <fullName evidence="5">Long-chain acyl-CoA synthetase</fullName>
    </submittedName>
</protein>
<dbReference type="Pfam" id="PF00501">
    <property type="entry name" value="AMP-binding"/>
    <property type="match status" value="2"/>
</dbReference>
<feature type="domain" description="AMP-dependent synthetase/ligase" evidence="3">
    <location>
        <begin position="120"/>
        <end position="307"/>
    </location>
</feature>
<evidence type="ECO:0000256" key="1">
    <source>
        <dbReference type="ARBA" id="ARBA00006432"/>
    </source>
</evidence>
<evidence type="ECO:0000259" key="3">
    <source>
        <dbReference type="Pfam" id="PF00501"/>
    </source>
</evidence>
<evidence type="ECO:0000313" key="6">
    <source>
        <dbReference type="Proteomes" id="UP000198304"/>
    </source>
</evidence>
<dbReference type="InterPro" id="IPR000873">
    <property type="entry name" value="AMP-dep_synth/lig_dom"/>
</dbReference>
<comment type="similarity">
    <text evidence="1">Belongs to the ATP-dependent AMP-binding enzyme family.</text>
</comment>
<evidence type="ECO:0000256" key="2">
    <source>
        <dbReference type="ARBA" id="ARBA00022598"/>
    </source>
</evidence>
<name>A0A239BB22_9FIRM</name>
<dbReference type="Gene3D" id="3.30.300.30">
    <property type="match status" value="1"/>
</dbReference>
<dbReference type="GO" id="GO:0031956">
    <property type="term" value="F:medium-chain fatty acid-CoA ligase activity"/>
    <property type="evidence" value="ECO:0007669"/>
    <property type="project" value="TreeGrafter"/>
</dbReference>